<dbReference type="PANTHER" id="PTHR43284">
    <property type="entry name" value="ASPARAGINE SYNTHETASE (GLUTAMINE-HYDROLYZING)"/>
    <property type="match status" value="1"/>
</dbReference>
<name>A0A167GD43_9BACL</name>
<dbReference type="PROSITE" id="PS51278">
    <property type="entry name" value="GATASE_TYPE_2"/>
    <property type="match status" value="1"/>
</dbReference>
<dbReference type="SUPFAM" id="SSF52402">
    <property type="entry name" value="Adenine nucleotide alpha hydrolases-like"/>
    <property type="match status" value="1"/>
</dbReference>
<dbReference type="KEGG" id="pcx:LPB68_10970"/>
<dbReference type="InterPro" id="IPR017932">
    <property type="entry name" value="GATase_2_dom"/>
</dbReference>
<dbReference type="CDD" id="cd00712">
    <property type="entry name" value="AsnB"/>
    <property type="match status" value="1"/>
</dbReference>
<evidence type="ECO:0000256" key="5">
    <source>
        <dbReference type="ARBA" id="ARBA00022840"/>
    </source>
</evidence>
<protein>
    <recommendedName>
        <fullName evidence="3">asparagine synthase (glutamine-hydrolyzing)</fullName>
        <ecNumber evidence="3">6.3.5.4</ecNumber>
    </recommendedName>
</protein>
<evidence type="ECO:0000259" key="10">
    <source>
        <dbReference type="PROSITE" id="PS51278"/>
    </source>
</evidence>
<organism evidence="11 12">
    <name type="scientific">Paenibacillus crassostreae</name>
    <dbReference type="NCBI Taxonomy" id="1763538"/>
    <lineage>
        <taxon>Bacteria</taxon>
        <taxon>Bacillati</taxon>
        <taxon>Bacillota</taxon>
        <taxon>Bacilli</taxon>
        <taxon>Bacillales</taxon>
        <taxon>Paenibacillaceae</taxon>
        <taxon>Paenibacillus</taxon>
    </lineage>
</organism>
<keyword evidence="7" id="KW-0315">Glutamine amidotransferase</keyword>
<sequence length="649" mass="74993">MSAIAGIYRFNGEDAQIEHGGFMMEALKQYPANQSALWHKEQVLLGCHAQWITEQSIHETLPYYDHHRELAITADAIIDNRDELMDQLQVLHNVRKSMTDSEILLLAYEQWGESMPARLVGDFAFVIWDERKKQFFGARDFSGARTLYYHRNEQQLSFCTVIHPLLSLPYIHKELNEPWLAEFLAISGVFEPPDLSTTIYKHIEQLPPSHTISIKNNKVVITRYNALSDVAPLQLTSSLDYEEAFRNVFNIAVTSRIQRTNRNVGAHLSGGLDSGAVVSFAARALQNNNRPLHTFSYVPEDGFVDWTSKYRLADERPLIKQTVQYVGNIDDNYMDFKGRSSLSEVDDWLDIMESPYKFFDNTFWLRGIYEEAQQRGIDIMLNGARGNYSISWGPAIEYYTKLMKKFEWLRLSREIKLFSKNVGVGRKRVYSIVGRKAYPILERVRPSSSPYDYPQLINSDYAKLAGVYDKLGDTNFTGIGSTQDLPADPLEARRQHYDRVNMWSTTGTSSCKLSLRYSVWSHDPTNDLRVIRFCLSTPMEQFVQNGVDRSLVRRATKGWLPDPIRLNQRTRGIQAADSIHRMSDEWPVFIEELEHLSRDSRMQQIINMPVFHNALTEARNGLHPNQAYDPTIKLLMRSLIVYRFLQKNF</sequence>
<proteinExistence type="inferred from homology"/>
<dbReference type="GO" id="GO:0005524">
    <property type="term" value="F:ATP binding"/>
    <property type="evidence" value="ECO:0007669"/>
    <property type="project" value="UniProtKB-KW"/>
</dbReference>
<dbReference type="InterPro" id="IPR033738">
    <property type="entry name" value="AsnB_N"/>
</dbReference>
<dbReference type="EMBL" id="LSFN01000004">
    <property type="protein sequence ID" value="OAB77459.1"/>
    <property type="molecule type" value="Genomic_DNA"/>
</dbReference>
<evidence type="ECO:0000256" key="7">
    <source>
        <dbReference type="ARBA" id="ARBA00022962"/>
    </source>
</evidence>
<comment type="catalytic activity">
    <reaction evidence="8">
        <text>L-aspartate + L-glutamine + ATP + H2O = L-asparagine + L-glutamate + AMP + diphosphate + H(+)</text>
        <dbReference type="Rhea" id="RHEA:12228"/>
        <dbReference type="ChEBI" id="CHEBI:15377"/>
        <dbReference type="ChEBI" id="CHEBI:15378"/>
        <dbReference type="ChEBI" id="CHEBI:29985"/>
        <dbReference type="ChEBI" id="CHEBI:29991"/>
        <dbReference type="ChEBI" id="CHEBI:30616"/>
        <dbReference type="ChEBI" id="CHEBI:33019"/>
        <dbReference type="ChEBI" id="CHEBI:58048"/>
        <dbReference type="ChEBI" id="CHEBI:58359"/>
        <dbReference type="ChEBI" id="CHEBI:456215"/>
        <dbReference type="EC" id="6.3.5.4"/>
    </reaction>
</comment>
<evidence type="ECO:0000256" key="1">
    <source>
        <dbReference type="ARBA" id="ARBA00005187"/>
    </source>
</evidence>
<evidence type="ECO:0000256" key="6">
    <source>
        <dbReference type="ARBA" id="ARBA00022888"/>
    </source>
</evidence>
<dbReference type="GO" id="GO:0004066">
    <property type="term" value="F:asparagine synthase (glutamine-hydrolyzing) activity"/>
    <property type="evidence" value="ECO:0007669"/>
    <property type="project" value="UniProtKB-EC"/>
</dbReference>
<accession>A0A167GD43</accession>
<dbReference type="InterPro" id="IPR051786">
    <property type="entry name" value="ASN_synthetase/amidase"/>
</dbReference>
<dbReference type="Proteomes" id="UP000077134">
    <property type="component" value="Unassembled WGS sequence"/>
</dbReference>
<dbReference type="PIRSF" id="PIRSF001589">
    <property type="entry name" value="Asn_synthetase_glu-h"/>
    <property type="match status" value="1"/>
</dbReference>
<comment type="similarity">
    <text evidence="2">Belongs to the asparagine synthetase family.</text>
</comment>
<evidence type="ECO:0000313" key="11">
    <source>
        <dbReference type="EMBL" id="OAB77459.1"/>
    </source>
</evidence>
<evidence type="ECO:0000256" key="4">
    <source>
        <dbReference type="ARBA" id="ARBA00022741"/>
    </source>
</evidence>
<dbReference type="InterPro" id="IPR014729">
    <property type="entry name" value="Rossmann-like_a/b/a_fold"/>
</dbReference>
<dbReference type="GO" id="GO:0006529">
    <property type="term" value="P:asparagine biosynthetic process"/>
    <property type="evidence" value="ECO:0007669"/>
    <property type="project" value="UniProtKB-KW"/>
</dbReference>
<dbReference type="Gene3D" id="3.60.20.10">
    <property type="entry name" value="Glutamine Phosphoribosylpyrophosphate, subunit 1, domain 1"/>
    <property type="match status" value="1"/>
</dbReference>
<feature type="domain" description="Glutamine amidotransferase type-2" evidence="10">
    <location>
        <begin position="2"/>
        <end position="217"/>
    </location>
</feature>
<comment type="pathway">
    <text evidence="1">Amino-acid biosynthesis; L-asparagine biosynthesis; L-asparagine from L-aspartate (L-Gln route): step 1/1.</text>
</comment>
<evidence type="ECO:0000256" key="2">
    <source>
        <dbReference type="ARBA" id="ARBA00005752"/>
    </source>
</evidence>
<dbReference type="InterPro" id="IPR001962">
    <property type="entry name" value="Asn_synthase"/>
</dbReference>
<comment type="caution">
    <text evidence="11">The sequence shown here is derived from an EMBL/GenBank/DDBJ whole genome shotgun (WGS) entry which is preliminary data.</text>
</comment>
<dbReference type="EC" id="6.3.5.4" evidence="3"/>
<keyword evidence="6" id="KW-0061">Asparagine biosynthesis</keyword>
<evidence type="ECO:0000256" key="9">
    <source>
        <dbReference type="PIRSR" id="PIRSR001589-2"/>
    </source>
</evidence>
<dbReference type="STRING" id="1763538.LPB68_10970"/>
<keyword evidence="5 9" id="KW-0067">ATP-binding</keyword>
<reference evidence="11 12" key="1">
    <citation type="submission" date="2016-02" db="EMBL/GenBank/DDBJ databases">
        <title>Paenibacillus sp. LPB0068, isolated from Crassostrea gigas.</title>
        <authorList>
            <person name="Shin S.-K."/>
            <person name="Yi H."/>
        </authorList>
    </citation>
    <scope>NUCLEOTIDE SEQUENCE [LARGE SCALE GENOMIC DNA]</scope>
    <source>
        <strain evidence="11 12">LPB0068</strain>
    </source>
</reference>
<dbReference type="Gene3D" id="3.40.50.620">
    <property type="entry name" value="HUPs"/>
    <property type="match status" value="2"/>
</dbReference>
<dbReference type="OrthoDB" id="9763290at2"/>
<keyword evidence="12" id="KW-1185">Reference proteome</keyword>
<dbReference type="PANTHER" id="PTHR43284:SF1">
    <property type="entry name" value="ASPARAGINE SYNTHETASE"/>
    <property type="match status" value="1"/>
</dbReference>
<evidence type="ECO:0000256" key="8">
    <source>
        <dbReference type="ARBA" id="ARBA00048741"/>
    </source>
</evidence>
<dbReference type="SUPFAM" id="SSF56235">
    <property type="entry name" value="N-terminal nucleophile aminohydrolases (Ntn hydrolases)"/>
    <property type="match status" value="1"/>
</dbReference>
<keyword evidence="4 9" id="KW-0547">Nucleotide-binding</keyword>
<evidence type="ECO:0000313" key="12">
    <source>
        <dbReference type="Proteomes" id="UP000077134"/>
    </source>
</evidence>
<dbReference type="RefSeq" id="WP_068654722.1">
    <property type="nucleotide sequence ID" value="NZ_CP017770.1"/>
</dbReference>
<feature type="binding site" evidence="9">
    <location>
        <position position="100"/>
    </location>
    <ligand>
        <name>L-glutamine</name>
        <dbReference type="ChEBI" id="CHEBI:58359"/>
    </ligand>
</feature>
<dbReference type="InterPro" id="IPR029055">
    <property type="entry name" value="Ntn_hydrolases_N"/>
</dbReference>
<keyword evidence="6" id="KW-0028">Amino-acid biosynthesis</keyword>
<evidence type="ECO:0000256" key="3">
    <source>
        <dbReference type="ARBA" id="ARBA00012737"/>
    </source>
</evidence>
<gene>
    <name evidence="11" type="ORF">PNBC_01965</name>
</gene>
<dbReference type="InterPro" id="IPR006426">
    <property type="entry name" value="Asn_synth_AEB"/>
</dbReference>
<dbReference type="Pfam" id="PF13537">
    <property type="entry name" value="GATase_7"/>
    <property type="match status" value="1"/>
</dbReference>
<dbReference type="AlphaFoldDB" id="A0A167GD43"/>
<dbReference type="Pfam" id="PF00733">
    <property type="entry name" value="Asn_synthase"/>
    <property type="match status" value="1"/>
</dbReference>